<dbReference type="Proteomes" id="UP000585272">
    <property type="component" value="Unassembled WGS sequence"/>
</dbReference>
<dbReference type="SUPFAM" id="SSF53850">
    <property type="entry name" value="Periplasmic binding protein-like II"/>
    <property type="match status" value="1"/>
</dbReference>
<evidence type="ECO:0000313" key="7">
    <source>
        <dbReference type="Proteomes" id="UP000585272"/>
    </source>
</evidence>
<dbReference type="Gene3D" id="3.40.190.290">
    <property type="match status" value="1"/>
</dbReference>
<dbReference type="RefSeq" id="WP_183345717.1">
    <property type="nucleotide sequence ID" value="NZ_JACHNU010000011.1"/>
</dbReference>
<evidence type="ECO:0000256" key="2">
    <source>
        <dbReference type="ARBA" id="ARBA00023015"/>
    </source>
</evidence>
<dbReference type="CDD" id="cd05466">
    <property type="entry name" value="PBP2_LTTR_substrate"/>
    <property type="match status" value="1"/>
</dbReference>
<dbReference type="FunFam" id="1.10.10.10:FF:000001">
    <property type="entry name" value="LysR family transcriptional regulator"/>
    <property type="match status" value="1"/>
</dbReference>
<dbReference type="AlphaFoldDB" id="A0A840IMA7"/>
<dbReference type="GO" id="GO:0032993">
    <property type="term" value="C:protein-DNA complex"/>
    <property type="evidence" value="ECO:0007669"/>
    <property type="project" value="TreeGrafter"/>
</dbReference>
<protein>
    <submittedName>
        <fullName evidence="6">DNA-binding transcriptional LysR family regulator</fullName>
    </submittedName>
</protein>
<dbReference type="SUPFAM" id="SSF46785">
    <property type="entry name" value="Winged helix' DNA-binding domain"/>
    <property type="match status" value="1"/>
</dbReference>
<proteinExistence type="inferred from homology"/>
<reference evidence="6 7" key="1">
    <citation type="submission" date="2020-08" db="EMBL/GenBank/DDBJ databases">
        <title>Genomic Encyclopedia of Archaeal and Bacterial Type Strains, Phase II (KMG-II): from individual species to whole genera.</title>
        <authorList>
            <person name="Goeker M."/>
        </authorList>
    </citation>
    <scope>NUCLEOTIDE SEQUENCE [LARGE SCALE GENOMIC DNA]</scope>
    <source>
        <strain evidence="6 7">DSM 23288</strain>
    </source>
</reference>
<dbReference type="EMBL" id="JACHNU010000011">
    <property type="protein sequence ID" value="MBB4665088.1"/>
    <property type="molecule type" value="Genomic_DNA"/>
</dbReference>
<evidence type="ECO:0000256" key="1">
    <source>
        <dbReference type="ARBA" id="ARBA00009437"/>
    </source>
</evidence>
<keyword evidence="7" id="KW-1185">Reference proteome</keyword>
<dbReference type="Gene3D" id="1.10.10.10">
    <property type="entry name" value="Winged helix-like DNA-binding domain superfamily/Winged helix DNA-binding domain"/>
    <property type="match status" value="1"/>
</dbReference>
<evidence type="ECO:0000259" key="5">
    <source>
        <dbReference type="PROSITE" id="PS50931"/>
    </source>
</evidence>
<gene>
    <name evidence="6" type="ORF">BDZ31_004709</name>
</gene>
<dbReference type="Pfam" id="PF03466">
    <property type="entry name" value="LysR_substrate"/>
    <property type="match status" value="1"/>
</dbReference>
<dbReference type="GO" id="GO:0003700">
    <property type="term" value="F:DNA-binding transcription factor activity"/>
    <property type="evidence" value="ECO:0007669"/>
    <property type="project" value="InterPro"/>
</dbReference>
<keyword evidence="3 6" id="KW-0238">DNA-binding</keyword>
<comment type="similarity">
    <text evidence="1">Belongs to the LysR transcriptional regulatory family.</text>
</comment>
<feature type="domain" description="HTH lysR-type" evidence="5">
    <location>
        <begin position="1"/>
        <end position="59"/>
    </location>
</feature>
<name>A0A840IMA7_9ACTN</name>
<dbReference type="GO" id="GO:0003677">
    <property type="term" value="F:DNA binding"/>
    <property type="evidence" value="ECO:0007669"/>
    <property type="project" value="UniProtKB-KW"/>
</dbReference>
<dbReference type="PANTHER" id="PTHR30346:SF0">
    <property type="entry name" value="HCA OPERON TRANSCRIPTIONAL ACTIVATOR HCAR"/>
    <property type="match status" value="1"/>
</dbReference>
<dbReference type="PROSITE" id="PS50931">
    <property type="entry name" value="HTH_LYSR"/>
    <property type="match status" value="1"/>
</dbReference>
<evidence type="ECO:0000313" key="6">
    <source>
        <dbReference type="EMBL" id="MBB4665088.1"/>
    </source>
</evidence>
<dbReference type="InterPro" id="IPR005119">
    <property type="entry name" value="LysR_subst-bd"/>
</dbReference>
<dbReference type="PANTHER" id="PTHR30346">
    <property type="entry name" value="TRANSCRIPTIONAL DUAL REGULATOR HCAR-RELATED"/>
    <property type="match status" value="1"/>
</dbReference>
<dbReference type="Pfam" id="PF00126">
    <property type="entry name" value="HTH_1"/>
    <property type="match status" value="1"/>
</dbReference>
<dbReference type="InterPro" id="IPR036388">
    <property type="entry name" value="WH-like_DNA-bd_sf"/>
</dbReference>
<comment type="caution">
    <text evidence="6">The sequence shown here is derived from an EMBL/GenBank/DDBJ whole genome shotgun (WGS) entry which is preliminary data.</text>
</comment>
<evidence type="ECO:0000256" key="4">
    <source>
        <dbReference type="ARBA" id="ARBA00023163"/>
    </source>
</evidence>
<keyword evidence="2" id="KW-0805">Transcription regulation</keyword>
<dbReference type="InterPro" id="IPR000847">
    <property type="entry name" value="LysR_HTH_N"/>
</dbReference>
<evidence type="ECO:0000256" key="3">
    <source>
        <dbReference type="ARBA" id="ARBA00023125"/>
    </source>
</evidence>
<keyword evidence="4" id="KW-0804">Transcription</keyword>
<accession>A0A840IMA7</accession>
<sequence length="317" mass="34331">MDLDAVRTAVAVAETGQFQKAALKLSITQQAVSKRIASLERDLGGVRLFTRTARAVELTIDGQAFMPHARHLLEAEARAAASVRPSSRALRIDVINPRIGPGLLVQDFHRTHPEIDLDIVMLFDAETAIAGVHSGAIDATFRAVSIPLPHGIDASRVLDDPLQLLTGPAHELAAAESVAMADLAGHRIWMPAIVSGTEWAAYYEALAAAFGLTIDPIGPNFGTDVLLEMIADAPALATFVGEQMRLAWPSHYDLRRIPLRDPTPVYPHSLIWRSDNKHPGLAALREHVFAAPSHDIEGDLWMPSWAETVRTGARSGV</sequence>
<organism evidence="6 7">
    <name type="scientific">Conexibacter arvalis</name>
    <dbReference type="NCBI Taxonomy" id="912552"/>
    <lineage>
        <taxon>Bacteria</taxon>
        <taxon>Bacillati</taxon>
        <taxon>Actinomycetota</taxon>
        <taxon>Thermoleophilia</taxon>
        <taxon>Solirubrobacterales</taxon>
        <taxon>Conexibacteraceae</taxon>
        <taxon>Conexibacter</taxon>
    </lineage>
</organism>
<dbReference type="InterPro" id="IPR036390">
    <property type="entry name" value="WH_DNA-bd_sf"/>
</dbReference>